<evidence type="ECO:0000313" key="2">
    <source>
        <dbReference type="EMBL" id="SMF74585.1"/>
    </source>
</evidence>
<gene>
    <name evidence="2" type="ORF">SAMN06295910_2262</name>
</gene>
<keyword evidence="1" id="KW-0812">Transmembrane</keyword>
<proteinExistence type="predicted"/>
<protein>
    <submittedName>
        <fullName evidence="2">Uncharacterized protein</fullName>
    </submittedName>
</protein>
<evidence type="ECO:0000313" key="3">
    <source>
        <dbReference type="Proteomes" id="UP000192934"/>
    </source>
</evidence>
<dbReference type="Proteomes" id="UP000192934">
    <property type="component" value="Chromosome I"/>
</dbReference>
<evidence type="ECO:0000256" key="1">
    <source>
        <dbReference type="SAM" id="Phobius"/>
    </source>
</evidence>
<name>A0A1X7GUB7_9SPHN</name>
<keyword evidence="1" id="KW-1133">Transmembrane helix</keyword>
<keyword evidence="1" id="KW-0472">Membrane</keyword>
<reference evidence="3" key="1">
    <citation type="submission" date="2017-04" db="EMBL/GenBank/DDBJ databases">
        <authorList>
            <person name="Varghese N."/>
            <person name="Submissions S."/>
        </authorList>
    </citation>
    <scope>NUCLEOTIDE SEQUENCE [LARGE SCALE GENOMIC DNA]</scope>
    <source>
        <strain evidence="3">Dd16</strain>
    </source>
</reference>
<sequence length="153" mass="16396">MLRNGWLLAGGWMSAAAALLHLACIAGGPDWYRFFGAGEGVARAAEQGSWTPALMTAGIAAILALWVIYAFAGAGVIRRLPLMRTALVLISAIYLARGLLVLHPPAFNRPDLSPAFILWSSLIVLVFGVIYAIGTWRAWPMLSCTDRAVSQGE</sequence>
<organism evidence="2 3">
    <name type="scientific">Allosphingosinicella indica</name>
    <dbReference type="NCBI Taxonomy" id="941907"/>
    <lineage>
        <taxon>Bacteria</taxon>
        <taxon>Pseudomonadati</taxon>
        <taxon>Pseudomonadota</taxon>
        <taxon>Alphaproteobacteria</taxon>
        <taxon>Sphingomonadales</taxon>
        <taxon>Sphingomonadaceae</taxon>
        <taxon>Allosphingosinicella</taxon>
    </lineage>
</organism>
<feature type="transmembrane region" description="Helical" evidence="1">
    <location>
        <begin position="112"/>
        <end position="133"/>
    </location>
</feature>
<feature type="transmembrane region" description="Helical" evidence="1">
    <location>
        <begin position="86"/>
        <end position="106"/>
    </location>
</feature>
<keyword evidence="3" id="KW-1185">Reference proteome</keyword>
<feature type="transmembrane region" description="Helical" evidence="1">
    <location>
        <begin position="54"/>
        <end position="74"/>
    </location>
</feature>
<dbReference type="STRING" id="941907.SAMN06295910_2262"/>
<dbReference type="EMBL" id="LT840185">
    <property type="protein sequence ID" value="SMF74585.1"/>
    <property type="molecule type" value="Genomic_DNA"/>
</dbReference>
<dbReference type="AlphaFoldDB" id="A0A1X7GUB7"/>
<accession>A0A1X7GUB7</accession>
<dbReference type="OrthoDB" id="5457135at2"/>